<gene>
    <name evidence="1" type="ORF">B0H17DRAFT_547465</name>
</gene>
<evidence type="ECO:0008006" key="3">
    <source>
        <dbReference type="Google" id="ProtNLM"/>
    </source>
</evidence>
<keyword evidence="2" id="KW-1185">Reference proteome</keyword>
<dbReference type="Gene3D" id="3.80.10.10">
    <property type="entry name" value="Ribonuclease Inhibitor"/>
    <property type="match status" value="1"/>
</dbReference>
<dbReference type="InterPro" id="IPR032675">
    <property type="entry name" value="LRR_dom_sf"/>
</dbReference>
<evidence type="ECO:0000313" key="2">
    <source>
        <dbReference type="Proteomes" id="UP001221757"/>
    </source>
</evidence>
<dbReference type="SUPFAM" id="SSF52047">
    <property type="entry name" value="RNI-like"/>
    <property type="match status" value="1"/>
</dbReference>
<dbReference type="Proteomes" id="UP001221757">
    <property type="component" value="Unassembled WGS sequence"/>
</dbReference>
<sequence>MGASRRLVTGTHSQSDQILAQIFLEHVEWGGVEDILHTSHGPWVPSRICRSWRNITLAHPELWSIINVEGPDAADVFLNDDPPGSTPKTLFLLNLALERSQSYPLEVTLRFDTHLTDDNTTALHQNLIRAVVAQSNRWRTADLHVGSAFVPCFAPIRGRLSTLTKLSLATFGDGAPEEFLYAKIAPCLSDIALIGYHHEIVALPWGSIRRFSETSLFPNPDDFKRAADQTKAYLSLLRNNPRLESLEVTYPEPSPSSDSPESTQTHLALRRLVTAEGNLIRSLTLPHLEELVLDIENDDTVPAIRELLARSKCSLRSLRLINFTFDEDVLAILSSSSTLQTLIVRLTSWDKGHGETMQRLMTKFAEPSFLPCLQDLDIIISRDYNASPYLTAPSTIGFVDDAFVAILAARWARRRAAGHAHLQRVFVLVELPATVGLSKTRGVGGLQKMCDEGLDVFLRARDPRALDLEQDAKDISYVYPV</sequence>
<proteinExistence type="predicted"/>
<dbReference type="EMBL" id="JARKIE010000054">
    <property type="protein sequence ID" value="KAJ7692142.1"/>
    <property type="molecule type" value="Genomic_DNA"/>
</dbReference>
<organism evidence="1 2">
    <name type="scientific">Mycena rosella</name>
    <name type="common">Pink bonnet</name>
    <name type="synonym">Agaricus rosellus</name>
    <dbReference type="NCBI Taxonomy" id="1033263"/>
    <lineage>
        <taxon>Eukaryota</taxon>
        <taxon>Fungi</taxon>
        <taxon>Dikarya</taxon>
        <taxon>Basidiomycota</taxon>
        <taxon>Agaricomycotina</taxon>
        <taxon>Agaricomycetes</taxon>
        <taxon>Agaricomycetidae</taxon>
        <taxon>Agaricales</taxon>
        <taxon>Marasmiineae</taxon>
        <taxon>Mycenaceae</taxon>
        <taxon>Mycena</taxon>
    </lineage>
</organism>
<dbReference type="AlphaFoldDB" id="A0AAD7DK81"/>
<comment type="caution">
    <text evidence="1">The sequence shown here is derived from an EMBL/GenBank/DDBJ whole genome shotgun (WGS) entry which is preliminary data.</text>
</comment>
<evidence type="ECO:0000313" key="1">
    <source>
        <dbReference type="EMBL" id="KAJ7692142.1"/>
    </source>
</evidence>
<name>A0AAD7DK81_MYCRO</name>
<protein>
    <recommendedName>
        <fullName evidence="3">F-box domain-containing protein</fullName>
    </recommendedName>
</protein>
<accession>A0AAD7DK81</accession>
<reference evidence="1" key="1">
    <citation type="submission" date="2023-03" db="EMBL/GenBank/DDBJ databases">
        <title>Massive genome expansion in bonnet fungi (Mycena s.s.) driven by repeated elements and novel gene families across ecological guilds.</title>
        <authorList>
            <consortium name="Lawrence Berkeley National Laboratory"/>
            <person name="Harder C.B."/>
            <person name="Miyauchi S."/>
            <person name="Viragh M."/>
            <person name="Kuo A."/>
            <person name="Thoen E."/>
            <person name="Andreopoulos B."/>
            <person name="Lu D."/>
            <person name="Skrede I."/>
            <person name="Drula E."/>
            <person name="Henrissat B."/>
            <person name="Morin E."/>
            <person name="Kohler A."/>
            <person name="Barry K."/>
            <person name="LaButti K."/>
            <person name="Morin E."/>
            <person name="Salamov A."/>
            <person name="Lipzen A."/>
            <person name="Mereny Z."/>
            <person name="Hegedus B."/>
            <person name="Baldrian P."/>
            <person name="Stursova M."/>
            <person name="Weitz H."/>
            <person name="Taylor A."/>
            <person name="Grigoriev I.V."/>
            <person name="Nagy L.G."/>
            <person name="Martin F."/>
            <person name="Kauserud H."/>
        </authorList>
    </citation>
    <scope>NUCLEOTIDE SEQUENCE</scope>
    <source>
        <strain evidence="1">CBHHK067</strain>
    </source>
</reference>